<keyword evidence="2" id="KW-1185">Reference proteome</keyword>
<proteinExistence type="predicted"/>
<comment type="caution">
    <text evidence="1">The sequence shown here is derived from an EMBL/GenBank/DDBJ whole genome shotgun (WGS) entry which is preliminary data.</text>
</comment>
<dbReference type="AlphaFoldDB" id="A0A812I4Y5"/>
<dbReference type="EMBL" id="CAJNDS010000171">
    <property type="protein sequence ID" value="CAE7021578.1"/>
    <property type="molecule type" value="Genomic_DNA"/>
</dbReference>
<dbReference type="Proteomes" id="UP000604046">
    <property type="component" value="Unassembled WGS sequence"/>
</dbReference>
<reference evidence="1" key="1">
    <citation type="submission" date="2021-02" db="EMBL/GenBank/DDBJ databases">
        <authorList>
            <person name="Dougan E. K."/>
            <person name="Rhodes N."/>
            <person name="Thang M."/>
            <person name="Chan C."/>
        </authorList>
    </citation>
    <scope>NUCLEOTIDE SEQUENCE</scope>
</reference>
<organism evidence="1 2">
    <name type="scientific">Symbiodinium natans</name>
    <dbReference type="NCBI Taxonomy" id="878477"/>
    <lineage>
        <taxon>Eukaryota</taxon>
        <taxon>Sar</taxon>
        <taxon>Alveolata</taxon>
        <taxon>Dinophyceae</taxon>
        <taxon>Suessiales</taxon>
        <taxon>Symbiodiniaceae</taxon>
        <taxon>Symbiodinium</taxon>
    </lineage>
</organism>
<dbReference type="OrthoDB" id="435003at2759"/>
<accession>A0A812I4Y5</accession>
<protein>
    <submittedName>
        <fullName evidence="1">Uncharacterized protein</fullName>
    </submittedName>
</protein>
<gene>
    <name evidence="1" type="ORF">SNAT2548_LOCUS2857</name>
</gene>
<evidence type="ECO:0000313" key="1">
    <source>
        <dbReference type="EMBL" id="CAE7021578.1"/>
    </source>
</evidence>
<name>A0A812I4Y5_9DINO</name>
<evidence type="ECO:0000313" key="2">
    <source>
        <dbReference type="Proteomes" id="UP000604046"/>
    </source>
</evidence>
<sequence>MRLWHGILFCKEVFDWGGNCTQEFGCKSLSGMLDPPKMPWHFGLSWPSWLVWPSWLRLHRPVPAADAADAAEGFAEAEAPVLGAPARPVFHYIDQYITVRREEPTKHSSYDCVRGRTDWQRQWSPAHQRFCCYKFNQACAQVLYKNQHPTVTHFLRDQGHDIRGSHVAHHLVNEMVPVPTRGLLKRYYNCDDLGRKWSQTKKSWCCTTEHRGCPGWYAGVSQ</sequence>